<dbReference type="AlphaFoldDB" id="A0A3G8ZL34"/>
<dbReference type="Pfam" id="PF07687">
    <property type="entry name" value="M20_dimer"/>
    <property type="match status" value="1"/>
</dbReference>
<dbReference type="OrthoDB" id="7055905at2"/>
<dbReference type="UniPathway" id="UPA00034">
    <property type="reaction ID" value="UER00021"/>
</dbReference>
<dbReference type="Gene3D" id="3.40.630.10">
    <property type="entry name" value="Zn peptidases"/>
    <property type="match status" value="1"/>
</dbReference>
<comment type="pathway">
    <text evidence="3">Amino-acid biosynthesis; L-lysine biosynthesis via DAP pathway; LL-2,6-diaminopimelate from (S)-tetrahydrodipicolinate (succinylase route): step 3/3.</text>
</comment>
<dbReference type="PANTHER" id="PTHR43808">
    <property type="entry name" value="ACETYLORNITHINE DEACETYLASE"/>
    <property type="match status" value="1"/>
</dbReference>
<dbReference type="InterPro" id="IPR010182">
    <property type="entry name" value="ArgE/DapE"/>
</dbReference>
<dbReference type="SUPFAM" id="SSF55031">
    <property type="entry name" value="Bacterial exopeptidase dimerisation domain"/>
    <property type="match status" value="1"/>
</dbReference>
<dbReference type="SUPFAM" id="SSF53187">
    <property type="entry name" value="Zn-dependent exopeptidases"/>
    <property type="match status" value="1"/>
</dbReference>
<evidence type="ECO:0000259" key="12">
    <source>
        <dbReference type="Pfam" id="PF07687"/>
    </source>
</evidence>
<evidence type="ECO:0000256" key="2">
    <source>
        <dbReference type="ARBA" id="ARBA00001947"/>
    </source>
</evidence>
<comment type="cofactor">
    <cofactor evidence="2">
        <name>Zn(2+)</name>
        <dbReference type="ChEBI" id="CHEBI:29105"/>
    </cofactor>
</comment>
<dbReference type="Proteomes" id="UP000268084">
    <property type="component" value="Chromosome"/>
</dbReference>
<comment type="catalytic activity">
    <reaction evidence="11">
        <text>N-succinyl-(2S,6S)-2,6-diaminopimelate + H2O = (2S,6S)-2,6-diaminopimelate + succinate</text>
        <dbReference type="Rhea" id="RHEA:22608"/>
        <dbReference type="ChEBI" id="CHEBI:15377"/>
        <dbReference type="ChEBI" id="CHEBI:30031"/>
        <dbReference type="ChEBI" id="CHEBI:57609"/>
        <dbReference type="ChEBI" id="CHEBI:58087"/>
        <dbReference type="EC" id="3.5.1.18"/>
    </reaction>
</comment>
<sequence>MADSEVVALFDRVLHHLDTEAAVQLTGELVRLRTVNDGPTEAGSPPVVEEPVASLVSSLMASFGWEVLRTEAAPGRPNIVGVVQGQGPGRTLMFEGHSDVVTEGDPASWSFDPYAGDIVDGNLRGRGSADMKSGIAAAIWAARGVELAGFSGRILVGVLADEEGMMLGAKHFAASDLAAEVDAVIICEPEAGEICTASKGAIRIRVEMAGKMAHGAMPHQGVNPILAVGPLLMGLGELQSALSDRYPAHPTLGEFYLTPTVVEAGTREQGNVIPEIAAVHLDIRTIPGIDHDGLITLITILTEQIATEAGLRANIIIVDDRPPVEISEDAAVVRALALAHEHVVGTPPVYGGVPGTTDGTILTRDAGLPTVVYGPGGKWIAHQVDEFVAVSDIVESTKVFALAAASFLSASAL</sequence>
<feature type="domain" description="Peptidase M20 dimerisation" evidence="12">
    <location>
        <begin position="197"/>
        <end position="299"/>
    </location>
</feature>
<dbReference type="KEGG" id="nak:EH165_07625"/>
<dbReference type="GO" id="GO:0009014">
    <property type="term" value="F:succinyl-diaminopimelate desuccinylase activity"/>
    <property type="evidence" value="ECO:0007669"/>
    <property type="project" value="UniProtKB-EC"/>
</dbReference>
<evidence type="ECO:0000256" key="4">
    <source>
        <dbReference type="ARBA" id="ARBA00006247"/>
    </source>
</evidence>
<proteinExistence type="inferred from homology"/>
<dbReference type="InterPro" id="IPR050072">
    <property type="entry name" value="Peptidase_M20A"/>
</dbReference>
<keyword evidence="10" id="KW-0170">Cobalt</keyword>
<comment type="similarity">
    <text evidence="4">Belongs to the peptidase M20A family.</text>
</comment>
<protein>
    <recommendedName>
        <fullName evidence="6">Probable succinyl-diaminopimelate desuccinylase</fullName>
        <ecNumber evidence="5">3.5.1.18</ecNumber>
    </recommendedName>
</protein>
<evidence type="ECO:0000313" key="13">
    <source>
        <dbReference type="EMBL" id="AZI58029.1"/>
    </source>
</evidence>
<dbReference type="GO" id="GO:0009089">
    <property type="term" value="P:lysine biosynthetic process via diaminopimelate"/>
    <property type="evidence" value="ECO:0007669"/>
    <property type="project" value="UniProtKB-UniPathway"/>
</dbReference>
<dbReference type="InterPro" id="IPR002933">
    <property type="entry name" value="Peptidase_M20"/>
</dbReference>
<keyword evidence="8" id="KW-0378">Hydrolase</keyword>
<evidence type="ECO:0000256" key="10">
    <source>
        <dbReference type="ARBA" id="ARBA00023285"/>
    </source>
</evidence>
<evidence type="ECO:0000313" key="14">
    <source>
        <dbReference type="Proteomes" id="UP000268084"/>
    </source>
</evidence>
<dbReference type="GO" id="GO:0046872">
    <property type="term" value="F:metal ion binding"/>
    <property type="evidence" value="ECO:0007669"/>
    <property type="project" value="UniProtKB-KW"/>
</dbReference>
<evidence type="ECO:0000256" key="1">
    <source>
        <dbReference type="ARBA" id="ARBA00001941"/>
    </source>
</evidence>
<evidence type="ECO:0000256" key="3">
    <source>
        <dbReference type="ARBA" id="ARBA00005130"/>
    </source>
</evidence>
<dbReference type="CDD" id="cd08659">
    <property type="entry name" value="M20_ArgE_DapE-like"/>
    <property type="match status" value="1"/>
</dbReference>
<reference evidence="13 14" key="1">
    <citation type="submission" date="2018-11" db="EMBL/GenBank/DDBJ databases">
        <authorList>
            <person name="Da X."/>
        </authorList>
    </citation>
    <scope>NUCLEOTIDE SEQUENCE [LARGE SCALE GENOMIC DNA]</scope>
    <source>
        <strain evidence="13 14">S14-144</strain>
    </source>
</reference>
<comment type="cofactor">
    <cofactor evidence="1">
        <name>Co(2+)</name>
        <dbReference type="ChEBI" id="CHEBI:48828"/>
    </cofactor>
</comment>
<evidence type="ECO:0000256" key="5">
    <source>
        <dbReference type="ARBA" id="ARBA00011921"/>
    </source>
</evidence>
<organism evidence="13 14">
    <name type="scientific">Nakamurella antarctica</name>
    <dbReference type="NCBI Taxonomy" id="1902245"/>
    <lineage>
        <taxon>Bacteria</taxon>
        <taxon>Bacillati</taxon>
        <taxon>Actinomycetota</taxon>
        <taxon>Actinomycetes</taxon>
        <taxon>Nakamurellales</taxon>
        <taxon>Nakamurellaceae</taxon>
        <taxon>Nakamurella</taxon>
    </lineage>
</organism>
<dbReference type="PROSITE" id="PS00759">
    <property type="entry name" value="ARGE_DAPE_CPG2_2"/>
    <property type="match status" value="1"/>
</dbReference>
<name>A0A3G8ZL34_9ACTN</name>
<keyword evidence="7" id="KW-0479">Metal-binding</keyword>
<dbReference type="NCBIfam" id="TIGR01910">
    <property type="entry name" value="DapE-ArgE"/>
    <property type="match status" value="1"/>
</dbReference>
<reference evidence="13 14" key="2">
    <citation type="submission" date="2018-12" db="EMBL/GenBank/DDBJ databases">
        <title>Nakamurella antarcticus sp. nov., isolated from Antarctica South Shetland Islands soil.</title>
        <authorList>
            <person name="Peng F."/>
        </authorList>
    </citation>
    <scope>NUCLEOTIDE SEQUENCE [LARGE SCALE GENOMIC DNA]</scope>
    <source>
        <strain evidence="13 14">S14-144</strain>
    </source>
</reference>
<dbReference type="EC" id="3.5.1.18" evidence="5"/>
<dbReference type="Gene3D" id="3.30.70.360">
    <property type="match status" value="1"/>
</dbReference>
<evidence type="ECO:0000256" key="11">
    <source>
        <dbReference type="ARBA" id="ARBA00051301"/>
    </source>
</evidence>
<evidence type="ECO:0000256" key="8">
    <source>
        <dbReference type="ARBA" id="ARBA00022801"/>
    </source>
</evidence>
<accession>A0A3G8ZL34</accession>
<keyword evidence="14" id="KW-1185">Reference proteome</keyword>
<dbReference type="InterPro" id="IPR011650">
    <property type="entry name" value="Peptidase_M20_dimer"/>
</dbReference>
<dbReference type="InterPro" id="IPR001261">
    <property type="entry name" value="ArgE/DapE_CS"/>
</dbReference>
<gene>
    <name evidence="13" type="ORF">EH165_07625</name>
</gene>
<dbReference type="PROSITE" id="PS00758">
    <property type="entry name" value="ARGE_DAPE_CPG2_1"/>
    <property type="match status" value="1"/>
</dbReference>
<evidence type="ECO:0000256" key="6">
    <source>
        <dbReference type="ARBA" id="ARBA00016853"/>
    </source>
</evidence>
<dbReference type="Pfam" id="PF01546">
    <property type="entry name" value="Peptidase_M20"/>
    <property type="match status" value="1"/>
</dbReference>
<evidence type="ECO:0000256" key="9">
    <source>
        <dbReference type="ARBA" id="ARBA00022833"/>
    </source>
</evidence>
<keyword evidence="9" id="KW-0862">Zinc</keyword>
<evidence type="ECO:0000256" key="7">
    <source>
        <dbReference type="ARBA" id="ARBA00022723"/>
    </source>
</evidence>
<dbReference type="EMBL" id="CP034170">
    <property type="protein sequence ID" value="AZI58029.1"/>
    <property type="molecule type" value="Genomic_DNA"/>
</dbReference>
<dbReference type="InterPro" id="IPR036264">
    <property type="entry name" value="Bact_exopeptidase_dim_dom"/>
</dbReference>